<protein>
    <submittedName>
        <fullName evidence="2">Uncharacterized protein</fullName>
    </submittedName>
</protein>
<evidence type="ECO:0000313" key="2">
    <source>
        <dbReference type="EMBL" id="MEC1177576.1"/>
    </source>
</evidence>
<evidence type="ECO:0000313" key="3">
    <source>
        <dbReference type="Proteomes" id="UP001344888"/>
    </source>
</evidence>
<organism evidence="2 3">
    <name type="scientific">Metasolibacillus meyeri</name>
    <dbReference type="NCBI Taxonomy" id="1071052"/>
    <lineage>
        <taxon>Bacteria</taxon>
        <taxon>Bacillati</taxon>
        <taxon>Bacillota</taxon>
        <taxon>Bacilli</taxon>
        <taxon>Bacillales</taxon>
        <taxon>Caryophanaceae</taxon>
        <taxon>Metasolibacillus</taxon>
    </lineage>
</organism>
<accession>A0AAW9NM88</accession>
<proteinExistence type="predicted"/>
<name>A0AAW9NM88_9BACL</name>
<evidence type="ECO:0000256" key="1">
    <source>
        <dbReference type="SAM" id="SignalP"/>
    </source>
</evidence>
<keyword evidence="1" id="KW-0732">Signal</keyword>
<dbReference type="RefSeq" id="WP_326121987.1">
    <property type="nucleotide sequence ID" value="NZ_JARSFG010000005.1"/>
</dbReference>
<gene>
    <name evidence="2" type="ORF">P9B03_03690</name>
</gene>
<keyword evidence="3" id="KW-1185">Reference proteome</keyword>
<dbReference type="AlphaFoldDB" id="A0AAW9NM88"/>
<feature type="signal peptide" evidence="1">
    <location>
        <begin position="1"/>
        <end position="28"/>
    </location>
</feature>
<sequence length="105" mass="11996">MKKHFLIYLLFSLTISFTTPYYSPVANAATIEPASTARKYITIEVIIPKKFALPPQTYLYNDGTYAGYLTLDTYYRDKDSLYHGFYTGYVSKGGYPAPTRAHEKN</sequence>
<comment type="caution">
    <text evidence="2">The sequence shown here is derived from an EMBL/GenBank/DDBJ whole genome shotgun (WGS) entry which is preliminary data.</text>
</comment>
<feature type="chain" id="PRO_5043880641" evidence="1">
    <location>
        <begin position="29"/>
        <end position="105"/>
    </location>
</feature>
<dbReference type="Proteomes" id="UP001344888">
    <property type="component" value="Unassembled WGS sequence"/>
</dbReference>
<reference evidence="2 3" key="1">
    <citation type="submission" date="2023-03" db="EMBL/GenBank/DDBJ databases">
        <title>Bacillus Genome Sequencing.</title>
        <authorList>
            <person name="Dunlap C."/>
        </authorList>
    </citation>
    <scope>NUCLEOTIDE SEQUENCE [LARGE SCALE GENOMIC DNA]</scope>
    <source>
        <strain evidence="2 3">B-59205</strain>
    </source>
</reference>
<dbReference type="EMBL" id="JARSFG010000005">
    <property type="protein sequence ID" value="MEC1177576.1"/>
    <property type="molecule type" value="Genomic_DNA"/>
</dbReference>